<accession>W7U415</accession>
<dbReference type="Proteomes" id="UP000019335">
    <property type="component" value="Chromosome 1"/>
</dbReference>
<dbReference type="AlphaFoldDB" id="W7U415"/>
<proteinExistence type="inferred from homology"/>
<dbReference type="PIRSF" id="PIRSF000077">
    <property type="entry name" value="Thioredoxin"/>
    <property type="match status" value="1"/>
</dbReference>
<comment type="caution">
    <text evidence="6">The sequence shown here is derived from an EMBL/GenBank/DDBJ whole genome shotgun (WGS) entry which is preliminary data.</text>
</comment>
<sequence>MVKIVSNKAEFYEVLNSAGNKAVIVDFFATWCGPCKVIAPYFEELSTKFPDVVFIKVDVDENEEVAAFAGISAMPTFQVYKDGKKVGELMGAAKDKLLGLVEAHK</sequence>
<comment type="similarity">
    <text evidence="2">Belongs to the thioredoxin family.</text>
</comment>
<feature type="disulfide bond" description="Redox-active" evidence="4">
    <location>
        <begin position="32"/>
        <end position="35"/>
    </location>
</feature>
<dbReference type="Gene3D" id="3.40.30.10">
    <property type="entry name" value="Glutaredoxin"/>
    <property type="match status" value="1"/>
</dbReference>
<keyword evidence="7" id="KW-1185">Reference proteome</keyword>
<evidence type="ECO:0000259" key="5">
    <source>
        <dbReference type="PROSITE" id="PS51352"/>
    </source>
</evidence>
<dbReference type="PROSITE" id="PS00194">
    <property type="entry name" value="THIOREDOXIN_1"/>
    <property type="match status" value="1"/>
</dbReference>
<feature type="site" description="Contributes to redox potential value" evidence="3">
    <location>
        <position position="34"/>
    </location>
</feature>
<dbReference type="CDD" id="cd02947">
    <property type="entry name" value="TRX_family"/>
    <property type="match status" value="1"/>
</dbReference>
<evidence type="ECO:0000256" key="1">
    <source>
        <dbReference type="ARBA" id="ARBA00023157"/>
    </source>
</evidence>
<evidence type="ECO:0000313" key="6">
    <source>
        <dbReference type="EMBL" id="EWM30513.1"/>
    </source>
</evidence>
<dbReference type="PRINTS" id="PR00421">
    <property type="entry name" value="THIOREDOXIN"/>
</dbReference>
<feature type="active site" description="Nucleophile" evidence="3">
    <location>
        <position position="32"/>
    </location>
</feature>
<dbReference type="GO" id="GO:0015035">
    <property type="term" value="F:protein-disulfide reductase activity"/>
    <property type="evidence" value="ECO:0007669"/>
    <property type="project" value="InterPro"/>
</dbReference>
<dbReference type="PROSITE" id="PS51352">
    <property type="entry name" value="THIOREDOXIN_2"/>
    <property type="match status" value="1"/>
</dbReference>
<dbReference type="OrthoDB" id="2121326at2759"/>
<dbReference type="Pfam" id="PF00085">
    <property type="entry name" value="Thioredoxin"/>
    <property type="match status" value="1"/>
</dbReference>
<dbReference type="EMBL" id="AZIL01000033">
    <property type="protein sequence ID" value="EWM30513.1"/>
    <property type="molecule type" value="Genomic_DNA"/>
</dbReference>
<keyword evidence="4" id="KW-0676">Redox-active center</keyword>
<dbReference type="PANTHER" id="PTHR46115">
    <property type="entry name" value="THIOREDOXIN-LIKE PROTEIN 1"/>
    <property type="match status" value="1"/>
</dbReference>
<evidence type="ECO:0000256" key="3">
    <source>
        <dbReference type="PIRSR" id="PIRSR000077-1"/>
    </source>
</evidence>
<gene>
    <name evidence="6" type="ORF">Naga_100013g39</name>
</gene>
<feature type="site" description="Deprotonates C-terminal active site Cys" evidence="3">
    <location>
        <position position="26"/>
    </location>
</feature>
<keyword evidence="1 4" id="KW-1015">Disulfide bond</keyword>
<dbReference type="InterPro" id="IPR013766">
    <property type="entry name" value="Thioredoxin_domain"/>
</dbReference>
<name>W7U415_9STRA</name>
<dbReference type="NCBIfam" id="TIGR01068">
    <property type="entry name" value="thioredoxin"/>
    <property type="match status" value="1"/>
</dbReference>
<dbReference type="InterPro" id="IPR005746">
    <property type="entry name" value="Thioredoxin"/>
</dbReference>
<dbReference type="InterPro" id="IPR036249">
    <property type="entry name" value="Thioredoxin-like_sf"/>
</dbReference>
<organism evidence="6 7">
    <name type="scientific">Nannochloropsis gaditana</name>
    <dbReference type="NCBI Taxonomy" id="72520"/>
    <lineage>
        <taxon>Eukaryota</taxon>
        <taxon>Sar</taxon>
        <taxon>Stramenopiles</taxon>
        <taxon>Ochrophyta</taxon>
        <taxon>Eustigmatophyceae</taxon>
        <taxon>Eustigmatales</taxon>
        <taxon>Monodopsidaceae</taxon>
        <taxon>Nannochloropsis</taxon>
    </lineage>
</organism>
<feature type="active site" description="Nucleophile" evidence="3">
    <location>
        <position position="35"/>
    </location>
</feature>
<evidence type="ECO:0000256" key="2">
    <source>
        <dbReference type="PIRNR" id="PIRNR000077"/>
    </source>
</evidence>
<dbReference type="SUPFAM" id="SSF52833">
    <property type="entry name" value="Thioredoxin-like"/>
    <property type="match status" value="1"/>
</dbReference>
<evidence type="ECO:0000256" key="4">
    <source>
        <dbReference type="PIRSR" id="PIRSR000077-4"/>
    </source>
</evidence>
<reference evidence="6 7" key="1">
    <citation type="journal article" date="2014" name="Mol. Plant">
        <title>Chromosome Scale Genome Assembly and Transcriptome Profiling of Nannochloropsis gaditana in Nitrogen Depletion.</title>
        <authorList>
            <person name="Corteggiani Carpinelli E."/>
            <person name="Telatin A."/>
            <person name="Vitulo N."/>
            <person name="Forcato C."/>
            <person name="D'Angelo M."/>
            <person name="Schiavon R."/>
            <person name="Vezzi A."/>
            <person name="Giacometti G.M."/>
            <person name="Morosinotto T."/>
            <person name="Valle G."/>
        </authorList>
    </citation>
    <scope>NUCLEOTIDE SEQUENCE [LARGE SCALE GENOMIC DNA]</scope>
    <source>
        <strain evidence="6 7">B-31</strain>
    </source>
</reference>
<feature type="domain" description="Thioredoxin" evidence="5">
    <location>
        <begin position="1"/>
        <end position="105"/>
    </location>
</feature>
<evidence type="ECO:0000313" key="7">
    <source>
        <dbReference type="Proteomes" id="UP000019335"/>
    </source>
</evidence>
<feature type="site" description="Contributes to redox potential value" evidence="3">
    <location>
        <position position="33"/>
    </location>
</feature>
<dbReference type="FunFam" id="3.40.30.10:FF:000245">
    <property type="entry name" value="Thioredoxin"/>
    <property type="match status" value="1"/>
</dbReference>
<protein>
    <recommendedName>
        <fullName evidence="2">Thioredoxin</fullName>
    </recommendedName>
</protein>
<dbReference type="InterPro" id="IPR017937">
    <property type="entry name" value="Thioredoxin_CS"/>
</dbReference>